<dbReference type="Pfam" id="PF13360">
    <property type="entry name" value="PQQ_2"/>
    <property type="match status" value="1"/>
</dbReference>
<reference evidence="2" key="1">
    <citation type="journal article" date="2021" name="PeerJ">
        <title>Extensive microbial diversity within the chicken gut microbiome revealed by metagenomics and culture.</title>
        <authorList>
            <person name="Gilroy R."/>
            <person name="Ravi A."/>
            <person name="Getino M."/>
            <person name="Pursley I."/>
            <person name="Horton D.L."/>
            <person name="Alikhan N.F."/>
            <person name="Baker D."/>
            <person name="Gharbi K."/>
            <person name="Hall N."/>
            <person name="Watson M."/>
            <person name="Adriaenssens E.M."/>
            <person name="Foster-Nyarko E."/>
            <person name="Jarju S."/>
            <person name="Secka A."/>
            <person name="Antonio M."/>
            <person name="Oren A."/>
            <person name="Chaudhuri R.R."/>
            <person name="La Ragione R."/>
            <person name="Hildebrand F."/>
            <person name="Pallen M.J."/>
        </authorList>
    </citation>
    <scope>NUCLEOTIDE SEQUENCE</scope>
    <source>
        <strain evidence="2">1647</strain>
    </source>
</reference>
<dbReference type="SUPFAM" id="SSF50998">
    <property type="entry name" value="Quinoprotein alcohol dehydrogenase-like"/>
    <property type="match status" value="1"/>
</dbReference>
<dbReference type="PROSITE" id="PS51318">
    <property type="entry name" value="TAT"/>
    <property type="match status" value="1"/>
</dbReference>
<evidence type="ECO:0000259" key="1">
    <source>
        <dbReference type="Pfam" id="PF13360"/>
    </source>
</evidence>
<protein>
    <recommendedName>
        <fullName evidence="1">Pyrrolo-quinoline quinone repeat domain-containing protein</fullName>
    </recommendedName>
</protein>
<dbReference type="Proteomes" id="UP000775129">
    <property type="component" value="Unassembled WGS sequence"/>
</dbReference>
<evidence type="ECO:0000313" key="2">
    <source>
        <dbReference type="EMBL" id="HJF49711.1"/>
    </source>
</evidence>
<sequence length="418" mass="43173">MTLQSPQTPSAPTGRTSRRGLLRALGLGTAGLGAAALAACTPETPEGAPTSADTPPAPVDPMPALLGEQATVVDPATLRLPLEMLVMIVVEPGWTAAPQQLDGIFLGHRRDGDAVRFTAVDQDGTALWTARRPLGCEAAVLTRDDSARAVAVLTDRTADGVTTLTGYRLRGAEHLWGPVAVPGPPVGPGLLVAAADGSGRAVLDPGTGGTVQAEADLAGGRLLAEHLGTVLLVDGEELVARDVPSGTERWRIPAPEGLDLATSEVSGRIDPTTSHAVLVGPDGTGALLDLAGGRVLADGITAAAHDHAMDTTVVTAGRTVRGLAADGTETWRHDDPEQLVLIAAGERLAYAQRPEEGTLVVLDTSQGQMVNPYDVDLEGPLAVPELFSADAATSVHVEDTRYLVTTTLDEGYGMRERS</sequence>
<feature type="domain" description="Pyrrolo-quinoline quinone repeat" evidence="1">
    <location>
        <begin position="203"/>
        <end position="373"/>
    </location>
</feature>
<evidence type="ECO:0000313" key="3">
    <source>
        <dbReference type="Proteomes" id="UP000775129"/>
    </source>
</evidence>
<dbReference type="EMBL" id="DYWO01000236">
    <property type="protein sequence ID" value="HJF49711.1"/>
    <property type="molecule type" value="Genomic_DNA"/>
</dbReference>
<name>A0A921GP23_9MICO</name>
<proteinExistence type="predicted"/>
<accession>A0A921GP23</accession>
<dbReference type="AlphaFoldDB" id="A0A921GP23"/>
<gene>
    <name evidence="2" type="ORF">K8W24_07910</name>
</gene>
<organism evidence="2 3">
    <name type="scientific">Brachybacterium paraconglomeratum</name>
    <dbReference type="NCBI Taxonomy" id="173362"/>
    <lineage>
        <taxon>Bacteria</taxon>
        <taxon>Bacillati</taxon>
        <taxon>Actinomycetota</taxon>
        <taxon>Actinomycetes</taxon>
        <taxon>Micrococcales</taxon>
        <taxon>Dermabacteraceae</taxon>
        <taxon>Brachybacterium</taxon>
    </lineage>
</organism>
<dbReference type="InterPro" id="IPR011047">
    <property type="entry name" value="Quinoprotein_ADH-like_sf"/>
</dbReference>
<reference evidence="2" key="2">
    <citation type="submission" date="2021-09" db="EMBL/GenBank/DDBJ databases">
        <authorList>
            <person name="Gilroy R."/>
        </authorList>
    </citation>
    <scope>NUCLEOTIDE SEQUENCE</scope>
    <source>
        <strain evidence="2">1647</strain>
    </source>
</reference>
<dbReference type="InterPro" id="IPR002372">
    <property type="entry name" value="PQQ_rpt_dom"/>
</dbReference>
<comment type="caution">
    <text evidence="2">The sequence shown here is derived from an EMBL/GenBank/DDBJ whole genome shotgun (WGS) entry which is preliminary data.</text>
</comment>
<dbReference type="InterPro" id="IPR006311">
    <property type="entry name" value="TAT_signal"/>
</dbReference>